<feature type="region of interest" description="Disordered" evidence="9">
    <location>
        <begin position="201"/>
        <end position="233"/>
    </location>
</feature>
<dbReference type="Proteomes" id="UP000037069">
    <property type="component" value="Unassembled WGS sequence"/>
</dbReference>
<dbReference type="Pfam" id="PF06702">
    <property type="entry name" value="Fam20C"/>
    <property type="match status" value="1"/>
</dbReference>
<evidence type="ECO:0000259" key="10">
    <source>
        <dbReference type="Pfam" id="PF06702"/>
    </source>
</evidence>
<feature type="binding site" evidence="8">
    <location>
        <position position="541"/>
    </location>
    <ligand>
        <name>Mn(2+)</name>
        <dbReference type="ChEBI" id="CHEBI:29035"/>
    </ligand>
</feature>
<keyword evidence="3" id="KW-0333">Golgi apparatus</keyword>
<reference evidence="11 12" key="1">
    <citation type="journal article" date="2015" name="Nat. Commun.">
        <title>Lucilia cuprina genome unlocks parasitic fly biology to underpin future interventions.</title>
        <authorList>
            <person name="Anstead C.A."/>
            <person name="Korhonen P.K."/>
            <person name="Young N.D."/>
            <person name="Hall R.S."/>
            <person name="Jex A.R."/>
            <person name="Murali S.C."/>
            <person name="Hughes D.S."/>
            <person name="Lee S.F."/>
            <person name="Perry T."/>
            <person name="Stroehlein A.J."/>
            <person name="Ansell B.R."/>
            <person name="Breugelmans B."/>
            <person name="Hofmann A."/>
            <person name="Qu J."/>
            <person name="Dugan S."/>
            <person name="Lee S.L."/>
            <person name="Chao H."/>
            <person name="Dinh H."/>
            <person name="Han Y."/>
            <person name="Doddapaneni H.V."/>
            <person name="Worley K.C."/>
            <person name="Muzny D.M."/>
            <person name="Ioannidis P."/>
            <person name="Waterhouse R.M."/>
            <person name="Zdobnov E.M."/>
            <person name="James P.J."/>
            <person name="Bagnall N.H."/>
            <person name="Kotze A.C."/>
            <person name="Gibbs R.A."/>
            <person name="Richards S."/>
            <person name="Batterham P."/>
            <person name="Gasser R.B."/>
        </authorList>
    </citation>
    <scope>NUCLEOTIDE SEQUENCE [LARGE SCALE GENOMIC DNA]</scope>
    <source>
        <strain evidence="11 12">LS</strain>
        <tissue evidence="11">Full body</tissue>
    </source>
</reference>
<dbReference type="EMBL" id="JRES01000065">
    <property type="protein sequence ID" value="KNC34445.1"/>
    <property type="molecule type" value="Genomic_DNA"/>
</dbReference>
<dbReference type="PANTHER" id="PTHR12450:SF22">
    <property type="entry name" value="EXTRACELLULAR SERINE_THREONINE PROTEIN CG31145"/>
    <property type="match status" value="1"/>
</dbReference>
<feature type="binding site" evidence="7">
    <location>
        <position position="354"/>
    </location>
    <ligand>
        <name>ATP</name>
        <dbReference type="ChEBI" id="CHEBI:30616"/>
    </ligand>
</feature>
<evidence type="ECO:0000256" key="6">
    <source>
        <dbReference type="PIRSR" id="PIRSR624869-1"/>
    </source>
</evidence>
<organism evidence="11 12">
    <name type="scientific">Lucilia cuprina</name>
    <name type="common">Green bottle fly</name>
    <name type="synonym">Australian sheep blowfly</name>
    <dbReference type="NCBI Taxonomy" id="7375"/>
    <lineage>
        <taxon>Eukaryota</taxon>
        <taxon>Metazoa</taxon>
        <taxon>Ecdysozoa</taxon>
        <taxon>Arthropoda</taxon>
        <taxon>Hexapoda</taxon>
        <taxon>Insecta</taxon>
        <taxon>Pterygota</taxon>
        <taxon>Neoptera</taxon>
        <taxon>Endopterygota</taxon>
        <taxon>Diptera</taxon>
        <taxon>Brachycera</taxon>
        <taxon>Muscomorpha</taxon>
        <taxon>Oestroidea</taxon>
        <taxon>Calliphoridae</taxon>
        <taxon>Luciliinae</taxon>
        <taxon>Lucilia</taxon>
    </lineage>
</organism>
<protein>
    <recommendedName>
        <fullName evidence="10">FAM20 C-terminal domain-containing protein</fullName>
    </recommendedName>
</protein>
<evidence type="ECO:0000313" key="12">
    <source>
        <dbReference type="Proteomes" id="UP000037069"/>
    </source>
</evidence>
<dbReference type="GO" id="GO:0005524">
    <property type="term" value="F:ATP binding"/>
    <property type="evidence" value="ECO:0007669"/>
    <property type="project" value="UniProtKB-KW"/>
</dbReference>
<dbReference type="OrthoDB" id="8583677at2759"/>
<evidence type="ECO:0000256" key="3">
    <source>
        <dbReference type="ARBA" id="ARBA00023034"/>
    </source>
</evidence>
<feature type="binding site" evidence="7">
    <location>
        <position position="370"/>
    </location>
    <ligand>
        <name>ATP</name>
        <dbReference type="ChEBI" id="CHEBI:30616"/>
    </ligand>
</feature>
<keyword evidence="12" id="KW-1185">Reference proteome</keyword>
<evidence type="ECO:0000256" key="2">
    <source>
        <dbReference type="ARBA" id="ARBA00006557"/>
    </source>
</evidence>
<dbReference type="GO" id="GO:0004674">
    <property type="term" value="F:protein serine/threonine kinase activity"/>
    <property type="evidence" value="ECO:0007669"/>
    <property type="project" value="TreeGrafter"/>
</dbReference>
<dbReference type="GO" id="GO:0046872">
    <property type="term" value="F:metal ion binding"/>
    <property type="evidence" value="ECO:0007669"/>
    <property type="project" value="UniProtKB-KW"/>
</dbReference>
<keyword evidence="8" id="KW-0464">Manganese</keyword>
<dbReference type="InterPro" id="IPR024869">
    <property type="entry name" value="FAM20"/>
</dbReference>
<proteinExistence type="inferred from homology"/>
<dbReference type="STRING" id="7375.A0A0L0CQ13"/>
<evidence type="ECO:0000313" key="11">
    <source>
        <dbReference type="EMBL" id="KNC34445.1"/>
    </source>
</evidence>
<feature type="binding site" evidence="8">
    <location>
        <position position="391"/>
    </location>
    <ligand>
        <name>Mn(2+)</name>
        <dbReference type="ChEBI" id="CHEBI:29035"/>
    </ligand>
</feature>
<dbReference type="GO" id="GO:0005794">
    <property type="term" value="C:Golgi apparatus"/>
    <property type="evidence" value="ECO:0007669"/>
    <property type="project" value="UniProtKB-SubCell"/>
</dbReference>
<evidence type="ECO:0000256" key="9">
    <source>
        <dbReference type="SAM" id="MobiDB-lite"/>
    </source>
</evidence>
<dbReference type="AlphaFoldDB" id="A0A0L0CQ13"/>
<evidence type="ECO:0000256" key="1">
    <source>
        <dbReference type="ARBA" id="ARBA00004555"/>
    </source>
</evidence>
<evidence type="ECO:0000256" key="4">
    <source>
        <dbReference type="ARBA" id="ARBA00023157"/>
    </source>
</evidence>
<evidence type="ECO:0000256" key="5">
    <source>
        <dbReference type="ARBA" id="ARBA00023180"/>
    </source>
</evidence>
<dbReference type="InterPro" id="IPR009581">
    <property type="entry name" value="FAM20_C"/>
</dbReference>
<evidence type="ECO:0000256" key="8">
    <source>
        <dbReference type="PIRSR" id="PIRSR624869-3"/>
    </source>
</evidence>
<keyword evidence="5" id="KW-0325">Glycoprotein</keyword>
<feature type="region of interest" description="Disordered" evidence="9">
    <location>
        <begin position="114"/>
        <end position="136"/>
    </location>
</feature>
<comment type="similarity">
    <text evidence="2">Belongs to the FAM20 family.</text>
</comment>
<feature type="binding site" evidence="7">
    <location>
        <position position="541"/>
    </location>
    <ligand>
        <name>ATP</name>
        <dbReference type="ChEBI" id="CHEBI:30616"/>
    </ligand>
</feature>
<feature type="binding site" evidence="7">
    <location>
        <position position="526"/>
    </location>
    <ligand>
        <name>ATP</name>
        <dbReference type="ChEBI" id="CHEBI:30616"/>
    </ligand>
</feature>
<feature type="binding site" evidence="7">
    <location>
        <position position="391"/>
    </location>
    <ligand>
        <name>ATP</name>
        <dbReference type="ChEBI" id="CHEBI:30616"/>
    </ligand>
</feature>
<accession>A0A0L0CQ13</accession>
<keyword evidence="7" id="KW-0547">Nucleotide-binding</keyword>
<dbReference type="PANTHER" id="PTHR12450">
    <property type="entry name" value="DENTIN MATRIX PROTEIN 4 PROTEIN FAM20"/>
    <property type="match status" value="1"/>
</dbReference>
<keyword evidence="4" id="KW-1015">Disulfide bond</keyword>
<comment type="subcellular location">
    <subcellularLocation>
        <location evidence="1">Golgi apparatus</location>
    </subcellularLocation>
</comment>
<name>A0A0L0CQ13_LUCCU</name>
<keyword evidence="8" id="KW-0479">Metal-binding</keyword>
<feature type="compositionally biased region" description="Polar residues" evidence="9">
    <location>
        <begin position="201"/>
        <end position="218"/>
    </location>
</feature>
<feature type="binding site" evidence="7">
    <location>
        <begin position="452"/>
        <end position="455"/>
    </location>
    <ligand>
        <name>ATP</name>
        <dbReference type="ChEBI" id="CHEBI:30616"/>
    </ligand>
</feature>
<keyword evidence="7" id="KW-0067">ATP-binding</keyword>
<sequence>MFNKIRENFMFWRILMKIFNNRFVCYNILLQMIFNSHIKLISYKTEITNSNAHNQFVNKNTNAFKTQSPTLAERLEKFRHKQQQWQQFEQESQQLQQYPELDESLSYNNFSSSVYGSNKSDSNEDSTQQRNQQFEQSGSLLERNLSAEQILQNNNCYNKNLINYCTANIDESIAEHKVIEEKLSNNPSSNRNCIEYQHQTDNYSGSKETSTPQTTQPRPGSAAGGSAGSQSAGMIATGFQDSNANEVRQPLLTTKKPIPHDRFDDLVKIVSDSPGNLQYGHVIVDSDDEGGSNPTLGEILKMKPSKNATNLEKFQLRISKHELYSENDTLVDALLEDMHKLPIKHVVQKEGGTQLKLMIEYQNEVKALMKPMRFPRDQQTLPNHFYFTDYERHNAEIAAFHLDRILGFRRAMPVTGRLLNITTEIYQVADDNLLKTFFVSPSSNLCFHGSFAAFLPSYEQAGRKVWRHPWRRSYHKRRKAQWETDANYCSMVRDIPPYDEGRRLLDLMDMSVFDFLTGNMDRHHYETFKIYGNDTFTLHLDHGRGFGKAFHDDLTILAPMLQCCMLRKSTVKKYHNGPKPLSQVMRESMSADPVSPVLWEPHLEALDRRIVIILQGVRDCVKKNPPEEFDASEDNVSS</sequence>
<feature type="domain" description="FAM20 C-terminal" evidence="10">
    <location>
        <begin position="447"/>
        <end position="626"/>
    </location>
</feature>
<comment type="caution">
    <text evidence="11">The sequence shown here is derived from an EMBL/GenBank/DDBJ whole genome shotgun (WGS) entry which is preliminary data.</text>
</comment>
<gene>
    <name evidence="11" type="ORF">FF38_03618</name>
</gene>
<feature type="active site" evidence="6">
    <location>
        <position position="521"/>
    </location>
</feature>
<evidence type="ECO:0000256" key="7">
    <source>
        <dbReference type="PIRSR" id="PIRSR624869-2"/>
    </source>
</evidence>
<comment type="cofactor">
    <cofactor evidence="8">
        <name>Mn(2+)</name>
        <dbReference type="ChEBI" id="CHEBI:29035"/>
    </cofactor>
</comment>